<evidence type="ECO:0000259" key="1">
    <source>
        <dbReference type="PROSITE" id="PS50042"/>
    </source>
</evidence>
<dbReference type="EMBL" id="SJPG01000001">
    <property type="protein sequence ID" value="TWT64410.1"/>
    <property type="molecule type" value="Genomic_DNA"/>
</dbReference>
<accession>A0A5C5XN78</accession>
<proteinExistence type="predicted"/>
<reference evidence="2 3" key="1">
    <citation type="submission" date="2019-02" db="EMBL/GenBank/DDBJ databases">
        <title>Deep-cultivation of Planctomycetes and their phenomic and genomic characterization uncovers novel biology.</title>
        <authorList>
            <person name="Wiegand S."/>
            <person name="Jogler M."/>
            <person name="Boedeker C."/>
            <person name="Pinto D."/>
            <person name="Vollmers J."/>
            <person name="Rivas-Marin E."/>
            <person name="Kohn T."/>
            <person name="Peeters S.H."/>
            <person name="Heuer A."/>
            <person name="Rast P."/>
            <person name="Oberbeckmann S."/>
            <person name="Bunk B."/>
            <person name="Jeske O."/>
            <person name="Meyerdierks A."/>
            <person name="Storesund J.E."/>
            <person name="Kallscheuer N."/>
            <person name="Luecker S."/>
            <person name="Lage O.M."/>
            <person name="Pohl T."/>
            <person name="Merkel B.J."/>
            <person name="Hornburger P."/>
            <person name="Mueller R.-W."/>
            <person name="Bruemmer F."/>
            <person name="Labrenz M."/>
            <person name="Spormann A.M."/>
            <person name="Op Den Camp H."/>
            <person name="Overmann J."/>
            <person name="Amann R."/>
            <person name="Jetten M.S.M."/>
            <person name="Mascher T."/>
            <person name="Medema M.H."/>
            <person name="Devos D.P."/>
            <person name="Kaster A.-K."/>
            <person name="Ovreas L."/>
            <person name="Rohde M."/>
            <person name="Galperin M.Y."/>
            <person name="Jogler C."/>
        </authorList>
    </citation>
    <scope>NUCLEOTIDE SEQUENCE [LARGE SCALE GENOMIC DNA]</scope>
    <source>
        <strain evidence="2 3">Pan54</strain>
    </source>
</reference>
<gene>
    <name evidence="2" type="primary">crp</name>
    <name evidence="2" type="ORF">Pan54_51720</name>
</gene>
<dbReference type="Gene3D" id="2.60.120.10">
    <property type="entry name" value="Jelly Rolls"/>
    <property type="match status" value="1"/>
</dbReference>
<dbReference type="Pfam" id="PF00027">
    <property type="entry name" value="cNMP_binding"/>
    <property type="match status" value="1"/>
</dbReference>
<dbReference type="InterPro" id="IPR014710">
    <property type="entry name" value="RmlC-like_jellyroll"/>
</dbReference>
<dbReference type="SMART" id="SM00100">
    <property type="entry name" value="cNMP"/>
    <property type="match status" value="1"/>
</dbReference>
<protein>
    <submittedName>
        <fullName evidence="2">cAMP-activated global transcriptional regulator CRP</fullName>
    </submittedName>
</protein>
<dbReference type="Pfam" id="PF10137">
    <property type="entry name" value="CAP12-PCTIR_TIR"/>
    <property type="match status" value="1"/>
</dbReference>
<dbReference type="PRINTS" id="PR00103">
    <property type="entry name" value="CAMPKINASE"/>
</dbReference>
<name>A0A5C5XN78_9PLAN</name>
<dbReference type="RefSeq" id="WP_146506125.1">
    <property type="nucleotide sequence ID" value="NZ_SJPG01000001.1"/>
</dbReference>
<sequence>MKERFEGDDGRRLLVESIRRQPVVEGDAGLAERLVAVCDLQEFKAGETLIADGGDDNTIHLIVQGRASVLVSGTEVAERQQGQHVGEMALIDPMQPRCAAVNAKTDVVVATVSEPEFTKLAQDYPRLWRMLALELADRLRQRNRLVRPANVRPVLFIGSSAEAIPVVNEVERQLAHANILPKKWTTSVFTPSEYPVDDLIAAISASDFGLLVLSPDDLVESRDEVLSAPRDNVIYEGGICTGELGRRRTLLLQPRGVDIKIPSDLFGLNPITYSVGPEGDLAAALGPAVTEIQNVIGRLKTR</sequence>
<dbReference type="InterPro" id="IPR018490">
    <property type="entry name" value="cNMP-bd_dom_sf"/>
</dbReference>
<dbReference type="Proteomes" id="UP000316095">
    <property type="component" value="Unassembled WGS sequence"/>
</dbReference>
<dbReference type="PROSITE" id="PS50042">
    <property type="entry name" value="CNMP_BINDING_3"/>
    <property type="match status" value="1"/>
</dbReference>
<dbReference type="SUPFAM" id="SSF51206">
    <property type="entry name" value="cAMP-binding domain-like"/>
    <property type="match status" value="1"/>
</dbReference>
<evidence type="ECO:0000313" key="2">
    <source>
        <dbReference type="EMBL" id="TWT64410.1"/>
    </source>
</evidence>
<dbReference type="AlphaFoldDB" id="A0A5C5XN78"/>
<evidence type="ECO:0000313" key="3">
    <source>
        <dbReference type="Proteomes" id="UP000316095"/>
    </source>
</evidence>
<dbReference type="InterPro" id="IPR000595">
    <property type="entry name" value="cNMP-bd_dom"/>
</dbReference>
<dbReference type="CDD" id="cd00038">
    <property type="entry name" value="CAP_ED"/>
    <property type="match status" value="1"/>
</dbReference>
<organism evidence="2 3">
    <name type="scientific">Rubinisphaera italica</name>
    <dbReference type="NCBI Taxonomy" id="2527969"/>
    <lineage>
        <taxon>Bacteria</taxon>
        <taxon>Pseudomonadati</taxon>
        <taxon>Planctomycetota</taxon>
        <taxon>Planctomycetia</taxon>
        <taxon>Planctomycetales</taxon>
        <taxon>Planctomycetaceae</taxon>
        <taxon>Rubinisphaera</taxon>
    </lineage>
</organism>
<dbReference type="GO" id="GO:0050135">
    <property type="term" value="F:NADP+ nucleosidase activity"/>
    <property type="evidence" value="ECO:0007669"/>
    <property type="project" value="InterPro"/>
</dbReference>
<dbReference type="OrthoDB" id="5497289at2"/>
<comment type="caution">
    <text evidence="2">The sequence shown here is derived from an EMBL/GenBank/DDBJ whole genome shotgun (WGS) entry which is preliminary data.</text>
</comment>
<keyword evidence="3" id="KW-1185">Reference proteome</keyword>
<feature type="domain" description="Cyclic nucleotide-binding" evidence="1">
    <location>
        <begin position="33"/>
        <end position="138"/>
    </location>
</feature>
<dbReference type="InterPro" id="IPR019302">
    <property type="entry name" value="CAP12/PCTIR_TIR_dom"/>
</dbReference>